<dbReference type="SUPFAM" id="SSF54631">
    <property type="entry name" value="CBS-domain pair"/>
    <property type="match status" value="1"/>
</dbReference>
<evidence type="ECO:0000313" key="4">
    <source>
        <dbReference type="Proteomes" id="UP000198571"/>
    </source>
</evidence>
<dbReference type="OrthoDB" id="49104at2"/>
<organism evidence="3 4">
    <name type="scientific">Salipaludibacillus aurantiacus</name>
    <dbReference type="NCBI Taxonomy" id="1601833"/>
    <lineage>
        <taxon>Bacteria</taxon>
        <taxon>Bacillati</taxon>
        <taxon>Bacillota</taxon>
        <taxon>Bacilli</taxon>
        <taxon>Bacillales</taxon>
        <taxon>Bacillaceae</taxon>
    </lineage>
</organism>
<protein>
    <submittedName>
        <fullName evidence="3">CBS domain-containing protein</fullName>
    </submittedName>
</protein>
<proteinExistence type="predicted"/>
<dbReference type="AlphaFoldDB" id="A0A1H9S609"/>
<dbReference type="EMBL" id="FOGT01000004">
    <property type="protein sequence ID" value="SER80410.1"/>
    <property type="molecule type" value="Genomic_DNA"/>
</dbReference>
<sequence length="233" mass="26975">MKNSQRFTTAYNRIDAKLREQENSDRYLPFSELVVRTAKHNYVVRRFEKDLKMLGNLRNAIIHNETRQDYVIAEPHDSTVSLIERIEAEISKPKEVIPMFSKDVKTFETDHTLSDVLRVIKDQAFSQFPVYKDGEFAGLLTENGITNFLARHVEEELISLPETAIEMVLSLEEAKNNCKFISRHTSVYEAKELFKNEGADEFARLDALLITHHGRKTEKLLGMITAWDITQID</sequence>
<evidence type="ECO:0000256" key="1">
    <source>
        <dbReference type="PROSITE-ProRule" id="PRU00703"/>
    </source>
</evidence>
<evidence type="ECO:0000313" key="3">
    <source>
        <dbReference type="EMBL" id="SER80410.1"/>
    </source>
</evidence>
<dbReference type="Proteomes" id="UP000198571">
    <property type="component" value="Unassembled WGS sequence"/>
</dbReference>
<feature type="domain" description="CBS" evidence="2">
    <location>
        <begin position="99"/>
        <end position="155"/>
    </location>
</feature>
<evidence type="ECO:0000259" key="2">
    <source>
        <dbReference type="PROSITE" id="PS51371"/>
    </source>
</evidence>
<dbReference type="InterPro" id="IPR000644">
    <property type="entry name" value="CBS_dom"/>
</dbReference>
<dbReference type="SMART" id="SM00116">
    <property type="entry name" value="CBS"/>
    <property type="match status" value="2"/>
</dbReference>
<gene>
    <name evidence="3" type="ORF">SAMN05518684_10444</name>
</gene>
<accession>A0A1H9S609</accession>
<name>A0A1H9S609_9BACI</name>
<dbReference type="PROSITE" id="PS51371">
    <property type="entry name" value="CBS"/>
    <property type="match status" value="1"/>
</dbReference>
<dbReference type="RefSeq" id="WP_093048651.1">
    <property type="nucleotide sequence ID" value="NZ_FOGT01000004.1"/>
</dbReference>
<keyword evidence="4" id="KW-1185">Reference proteome</keyword>
<dbReference type="Gene3D" id="3.10.580.10">
    <property type="entry name" value="CBS-domain"/>
    <property type="match status" value="1"/>
</dbReference>
<dbReference type="Pfam" id="PF00571">
    <property type="entry name" value="CBS"/>
    <property type="match status" value="2"/>
</dbReference>
<dbReference type="InterPro" id="IPR046342">
    <property type="entry name" value="CBS_dom_sf"/>
</dbReference>
<keyword evidence="1" id="KW-0129">CBS domain</keyword>
<reference evidence="4" key="1">
    <citation type="submission" date="2016-10" db="EMBL/GenBank/DDBJ databases">
        <authorList>
            <person name="Varghese N."/>
            <person name="Submissions S."/>
        </authorList>
    </citation>
    <scope>NUCLEOTIDE SEQUENCE [LARGE SCALE GENOMIC DNA]</scope>
    <source>
        <strain evidence="4">S9</strain>
    </source>
</reference>
<dbReference type="STRING" id="1601833.SAMN05518684_10444"/>